<dbReference type="EMBL" id="BSCH01000040">
    <property type="protein sequence ID" value="GLG92129.1"/>
    <property type="molecule type" value="Genomic_DNA"/>
</dbReference>
<comment type="caution">
    <text evidence="2">The sequence shown here is derived from an EMBL/GenBank/DDBJ whole genome shotgun (WGS) entry which is preliminary data.</text>
</comment>
<reference evidence="1" key="1">
    <citation type="submission" date="2022-11" db="EMBL/GenBank/DDBJ databases">
        <title>Draft genome sequence of Sellimonas catena strain 12EGH17.</title>
        <authorList>
            <person name="Hisatomi A."/>
            <person name="Ohkuma M."/>
            <person name="Sakamoto M."/>
        </authorList>
    </citation>
    <scope>NUCLEOTIDE SEQUENCE</scope>
    <source>
        <strain evidence="1">12EGH17</strain>
    </source>
</reference>
<evidence type="ECO:0000313" key="3">
    <source>
        <dbReference type="Proteomes" id="UP001145094"/>
    </source>
</evidence>
<proteinExistence type="predicted"/>
<sequence>MNHTIVKIKTRERDNKYRKLFSNQKLYELPEDLENTVEFIPDHNLDEECWFCVNRFSSQDYCIPLLKREFSSTSYELLEKSKFSDIEYLCYIEENVFFLQKVSPTNLVKKKKIILSETATFKQECQEIVIHKIPDAIYIQESDKLCFKNLSSICSIFKGIDMLYREATEEETCNFLDNDFIELDNFSAENVKKANRKRIAMATELMKHMKRKKKKIIMDSIKDYCPQLVSAEGRFRISSERDLKLLLYGIDQRFYTTPDGEEKRIANSIIRMA</sequence>
<dbReference type="RefSeq" id="WP_281846008.1">
    <property type="nucleotide sequence ID" value="NZ_BSBO01000047.1"/>
</dbReference>
<evidence type="ECO:0000313" key="4">
    <source>
        <dbReference type="Proteomes" id="UP001145145"/>
    </source>
</evidence>
<accession>A0A9W6CJ63</accession>
<name>A0A9W6CJ63_9FIRM</name>
<dbReference type="Proteomes" id="UP001145094">
    <property type="component" value="Unassembled WGS sequence"/>
</dbReference>
<keyword evidence="4" id="KW-1185">Reference proteome</keyword>
<dbReference type="AlphaFoldDB" id="A0A9W6CJ63"/>
<evidence type="ECO:0000313" key="2">
    <source>
        <dbReference type="EMBL" id="GLG92129.1"/>
    </source>
</evidence>
<reference evidence="1" key="2">
    <citation type="submission" date="2022-11" db="EMBL/GenBank/DDBJ databases">
        <title>Draft genome sequence of Sellimonas catena strain 12EGH17.</title>
        <authorList>
            <person name="Atsushi H."/>
            <person name="Moriya O."/>
            <person name="Mitsuo S."/>
        </authorList>
    </citation>
    <scope>NUCLEOTIDE SEQUENCE</scope>
    <source>
        <strain evidence="1">12EGH17</strain>
    </source>
</reference>
<protein>
    <submittedName>
        <fullName evidence="2">Uncharacterized protein</fullName>
    </submittedName>
</protein>
<evidence type="ECO:0000313" key="1">
    <source>
        <dbReference type="EMBL" id="GLG06107.1"/>
    </source>
</evidence>
<dbReference type="Proteomes" id="UP001145145">
    <property type="component" value="Unassembled WGS sequence"/>
</dbReference>
<reference evidence="2 4" key="5">
    <citation type="journal article" date="2023" name="Int. J. Syst. Evol. Microbiol.">
        <title>Sellimonas catena sp. nov., isolated from human faeces.</title>
        <authorList>
            <person name="Hisatomi A."/>
            <person name="Ohkuma M."/>
            <person name="Sakamoto M."/>
        </authorList>
    </citation>
    <scope>NUCLEOTIDE SEQUENCE</scope>
    <source>
        <strain evidence="1 4">12EGH17</strain>
        <strain evidence="2">18CBH55</strain>
    </source>
</reference>
<gene>
    <name evidence="1" type="ORF">Selli1_32810</name>
    <name evidence="2" type="ORF">Selli2_35560</name>
</gene>
<organism evidence="2 3">
    <name type="scientific">Sellimonas catena</name>
    <dbReference type="NCBI Taxonomy" id="2994035"/>
    <lineage>
        <taxon>Bacteria</taxon>
        <taxon>Bacillati</taxon>
        <taxon>Bacillota</taxon>
        <taxon>Clostridia</taxon>
        <taxon>Lachnospirales</taxon>
        <taxon>Lachnospiraceae</taxon>
        <taxon>Sellimonas</taxon>
    </lineage>
</organism>
<reference evidence="2" key="3">
    <citation type="submission" date="2022-11" db="EMBL/GenBank/DDBJ databases">
        <title>Draft genome sequence of Sellimonas catena strain 18CBH55.</title>
        <authorList>
            <person name="Atsushi H."/>
            <person name="Moriya O."/>
            <person name="Mitsuo S."/>
        </authorList>
    </citation>
    <scope>NUCLEOTIDE SEQUENCE</scope>
    <source>
        <strain evidence="2">18CBH55</strain>
    </source>
</reference>
<dbReference type="EMBL" id="BSBO01000047">
    <property type="protein sequence ID" value="GLG06107.1"/>
    <property type="molecule type" value="Genomic_DNA"/>
</dbReference>
<reference evidence="2" key="4">
    <citation type="submission" date="2022-11" db="EMBL/GenBank/DDBJ databases">
        <title>Draft genome sequence of Sellimonas catena strain 18CBH55.</title>
        <authorList>
            <person name="Hisatomi A."/>
            <person name="Ohkuma M."/>
            <person name="Sakamoto M."/>
        </authorList>
    </citation>
    <scope>NUCLEOTIDE SEQUENCE</scope>
    <source>
        <strain evidence="2">18CBH55</strain>
    </source>
</reference>